<feature type="transmembrane region" description="Helical" evidence="2">
    <location>
        <begin position="13"/>
        <end position="35"/>
    </location>
</feature>
<evidence type="ECO:0000256" key="1">
    <source>
        <dbReference type="SAM" id="MobiDB-lite"/>
    </source>
</evidence>
<organism evidence="3 4">
    <name type="scientific">Racocetra fulgida</name>
    <dbReference type="NCBI Taxonomy" id="60492"/>
    <lineage>
        <taxon>Eukaryota</taxon>
        <taxon>Fungi</taxon>
        <taxon>Fungi incertae sedis</taxon>
        <taxon>Mucoromycota</taxon>
        <taxon>Glomeromycotina</taxon>
        <taxon>Glomeromycetes</taxon>
        <taxon>Diversisporales</taxon>
        <taxon>Gigasporaceae</taxon>
        <taxon>Racocetra</taxon>
    </lineage>
</organism>
<protein>
    <submittedName>
        <fullName evidence="3">9954_t:CDS:1</fullName>
    </submittedName>
</protein>
<evidence type="ECO:0000256" key="2">
    <source>
        <dbReference type="SAM" id="Phobius"/>
    </source>
</evidence>
<proteinExistence type="predicted"/>
<dbReference type="AlphaFoldDB" id="A0A9N9HZW5"/>
<gene>
    <name evidence="3" type="ORF">RFULGI_LOCUS10994</name>
</gene>
<keyword evidence="2" id="KW-0472">Membrane</keyword>
<dbReference type="EMBL" id="CAJVPZ010022869">
    <property type="protein sequence ID" value="CAG8713427.1"/>
    <property type="molecule type" value="Genomic_DNA"/>
</dbReference>
<feature type="region of interest" description="Disordered" evidence="1">
    <location>
        <begin position="51"/>
        <end position="81"/>
    </location>
</feature>
<evidence type="ECO:0000313" key="3">
    <source>
        <dbReference type="EMBL" id="CAG8713427.1"/>
    </source>
</evidence>
<keyword evidence="4" id="KW-1185">Reference proteome</keyword>
<feature type="compositionally biased region" description="Polar residues" evidence="1">
    <location>
        <begin position="51"/>
        <end position="80"/>
    </location>
</feature>
<name>A0A9N9HZW5_9GLOM</name>
<evidence type="ECO:0000313" key="4">
    <source>
        <dbReference type="Proteomes" id="UP000789396"/>
    </source>
</evidence>
<keyword evidence="2" id="KW-0812">Transmembrane</keyword>
<comment type="caution">
    <text evidence="3">The sequence shown here is derived from an EMBL/GenBank/DDBJ whole genome shotgun (WGS) entry which is preliminary data.</text>
</comment>
<feature type="non-terminal residue" evidence="3">
    <location>
        <position position="106"/>
    </location>
</feature>
<keyword evidence="2" id="KW-1133">Transmembrane helix</keyword>
<reference evidence="3" key="1">
    <citation type="submission" date="2021-06" db="EMBL/GenBank/DDBJ databases">
        <authorList>
            <person name="Kallberg Y."/>
            <person name="Tangrot J."/>
            <person name="Rosling A."/>
        </authorList>
    </citation>
    <scope>NUCLEOTIDE SEQUENCE</scope>
    <source>
        <strain evidence="3">IN212</strain>
    </source>
</reference>
<sequence>MSSLGHFASNYDLAFFCIFVIRYVALFIASMVSLVRAFQITLDQEDAENDQSLLENSSSYGTFPSAEGDNTSPAQSSQPKKSAVTDFYEKMLRLLPFLWPNKKPFL</sequence>
<accession>A0A9N9HZW5</accession>
<dbReference type="Proteomes" id="UP000789396">
    <property type="component" value="Unassembled WGS sequence"/>
</dbReference>